<dbReference type="EMBL" id="CP011102">
    <property type="protein sequence ID" value="AQY51486.1"/>
    <property type="molecule type" value="Genomic_DNA"/>
</dbReference>
<organism evidence="1 2">
    <name type="scientific">Listeria weihenstephanensis</name>
    <dbReference type="NCBI Taxonomy" id="1006155"/>
    <lineage>
        <taxon>Bacteria</taxon>
        <taxon>Bacillati</taxon>
        <taxon>Bacillota</taxon>
        <taxon>Bacilli</taxon>
        <taxon>Bacillales</taxon>
        <taxon>Listeriaceae</taxon>
        <taxon>Listeria</taxon>
    </lineage>
</organism>
<sequence>MKKNKVFRNLSIDYRLIFADDTNLTDYKNYYAALVNFINKNRPFFTPPIMEKWGLDVLVAIDPNEYVVEKPDLSLDFEKIRLGGDYKNIDSLAMSIRETLWDLVTIYSGKDCPITPNDELRYIKIRKDDNSEQFLLECAGCGRAEDIYGNEYVGGVGKMWPVNRVDMNRYLK</sequence>
<name>A0A1S7FVK8_9LIST</name>
<protein>
    <submittedName>
        <fullName evidence="1">Uncharacterized protein</fullName>
    </submittedName>
</protein>
<dbReference type="RefSeq" id="WP_036062842.1">
    <property type="nucleotide sequence ID" value="NZ_CP011102.1"/>
</dbReference>
<evidence type="ECO:0000313" key="1">
    <source>
        <dbReference type="EMBL" id="AQY51486.1"/>
    </source>
</evidence>
<gene>
    <name evidence="1" type="ORF">UE46_10865</name>
</gene>
<dbReference type="KEGG" id="lwi:UE46_10865"/>
<dbReference type="AlphaFoldDB" id="A0A1S7FVK8"/>
<accession>A0A1S7FVK8</accession>
<dbReference type="Proteomes" id="UP000223060">
    <property type="component" value="Chromosome"/>
</dbReference>
<keyword evidence="2" id="KW-1185">Reference proteome</keyword>
<reference evidence="2" key="1">
    <citation type="submission" date="2015-03" db="EMBL/GenBank/DDBJ databases">
        <authorList>
            <person name="Ferrari E."/>
            <person name="Walter M.C."/>
            <person name="Huptas C."/>
            <person name="Scherer S."/>
            <person name="Mueller-Herbst S."/>
        </authorList>
    </citation>
    <scope>NUCLEOTIDE SEQUENCE [LARGE SCALE GENOMIC DNA]</scope>
    <source>
        <strain evidence="2">LWP01</strain>
    </source>
</reference>
<proteinExistence type="predicted"/>
<evidence type="ECO:0000313" key="2">
    <source>
        <dbReference type="Proteomes" id="UP000223060"/>
    </source>
</evidence>